<reference evidence="2" key="1">
    <citation type="submission" date="2021-01" db="EMBL/GenBank/DDBJ databases">
        <authorList>
            <person name="Corre E."/>
            <person name="Pelletier E."/>
            <person name="Niang G."/>
            <person name="Scheremetjew M."/>
            <person name="Finn R."/>
            <person name="Kale V."/>
            <person name="Holt S."/>
            <person name="Cochrane G."/>
            <person name="Meng A."/>
            <person name="Brown T."/>
            <person name="Cohen L."/>
        </authorList>
    </citation>
    <scope>NUCLEOTIDE SEQUENCE</scope>
    <source>
        <strain evidence="2">Isolate 1302-5</strain>
    </source>
</reference>
<organism evidence="2">
    <name type="scientific">Odontella aurita</name>
    <dbReference type="NCBI Taxonomy" id="265563"/>
    <lineage>
        <taxon>Eukaryota</taxon>
        <taxon>Sar</taxon>
        <taxon>Stramenopiles</taxon>
        <taxon>Ochrophyta</taxon>
        <taxon>Bacillariophyta</taxon>
        <taxon>Mediophyceae</taxon>
        <taxon>Biddulphiophycidae</taxon>
        <taxon>Eupodiscales</taxon>
        <taxon>Odontellaceae</taxon>
        <taxon>Odontella</taxon>
    </lineage>
</organism>
<proteinExistence type="predicted"/>
<evidence type="ECO:0000313" key="2">
    <source>
        <dbReference type="EMBL" id="CAE2218789.1"/>
    </source>
</evidence>
<sequence>MSTEWRQQSSAARRSPADPSRRGQQHQSQPCSAGIPRTPKKCVGKTDGLAEEIFDFGLGMASKFDGSHKELHKYVARTLKGGYGAGRAIKDLSAPTYVLPMISGPHPAGHG</sequence>
<evidence type="ECO:0000256" key="1">
    <source>
        <dbReference type="SAM" id="MobiDB-lite"/>
    </source>
</evidence>
<protein>
    <submittedName>
        <fullName evidence="2">Uncharacterized protein</fullName>
    </submittedName>
</protein>
<feature type="region of interest" description="Disordered" evidence="1">
    <location>
        <begin position="1"/>
        <end position="42"/>
    </location>
</feature>
<gene>
    <name evidence="2" type="ORF">OAUR00152_LOCUS7513</name>
</gene>
<accession>A0A7S4I4Z9</accession>
<name>A0A7S4I4Z9_9STRA</name>
<feature type="compositionally biased region" description="Low complexity" evidence="1">
    <location>
        <begin position="1"/>
        <end position="14"/>
    </location>
</feature>
<dbReference type="EMBL" id="HBKQ01011183">
    <property type="protein sequence ID" value="CAE2218789.1"/>
    <property type="molecule type" value="Transcribed_RNA"/>
</dbReference>
<dbReference type="AlphaFoldDB" id="A0A7S4I4Z9"/>